<dbReference type="Proteomes" id="UP001230156">
    <property type="component" value="Unassembled WGS sequence"/>
</dbReference>
<dbReference type="RefSeq" id="WP_379960372.1">
    <property type="nucleotide sequence ID" value="NZ_JAUYVI010000007.1"/>
</dbReference>
<protein>
    <submittedName>
        <fullName evidence="2">N-acetyltransferase family protein</fullName>
    </submittedName>
</protein>
<dbReference type="EMBL" id="JAUYVI010000007">
    <property type="protein sequence ID" value="MDQ7250720.1"/>
    <property type="molecule type" value="Genomic_DNA"/>
</dbReference>
<dbReference type="PANTHER" id="PTHR43072">
    <property type="entry name" value="N-ACETYLTRANSFERASE"/>
    <property type="match status" value="1"/>
</dbReference>
<comment type="caution">
    <text evidence="2">The sequence shown here is derived from an EMBL/GenBank/DDBJ whole genome shotgun (WGS) entry which is preliminary data.</text>
</comment>
<evidence type="ECO:0000259" key="1">
    <source>
        <dbReference type="PROSITE" id="PS51186"/>
    </source>
</evidence>
<dbReference type="PANTHER" id="PTHR43072:SF8">
    <property type="entry name" value="ACYLTRANSFERASE FABY-RELATED"/>
    <property type="match status" value="1"/>
</dbReference>
<dbReference type="CDD" id="cd04301">
    <property type="entry name" value="NAT_SF"/>
    <property type="match status" value="1"/>
</dbReference>
<sequence length="183" mass="19395">MPAEAALDRNAITIRPAASGDLAGLCDIYAGHVLNGAASFEEVPPDLGEFERRWRSIVELGLPYLVACDSGGPLGYAYAGPYRPRSAYRFTVEDSIYLDPKATGRGIGRRLLAAVIDGATAAGKRQMLAVIGDSANRPSIALHQRLGFSEVGTFRAVGFKFGRWVDSVLMQRALGAGDASPPG</sequence>
<dbReference type="Pfam" id="PF00583">
    <property type="entry name" value="Acetyltransf_1"/>
    <property type="match status" value="1"/>
</dbReference>
<dbReference type="InterPro" id="IPR000182">
    <property type="entry name" value="GNAT_dom"/>
</dbReference>
<keyword evidence="3" id="KW-1185">Reference proteome</keyword>
<reference evidence="3" key="1">
    <citation type="submission" date="2023-08" db="EMBL/GenBank/DDBJ databases">
        <title>Rhodospirillaceae gen. nov., a novel taxon isolated from the Yangtze River Yuezi River estuary sludge.</title>
        <authorList>
            <person name="Ruan L."/>
        </authorList>
    </citation>
    <scope>NUCLEOTIDE SEQUENCE [LARGE SCALE GENOMIC DNA]</scope>
    <source>
        <strain evidence="3">R-7</strain>
    </source>
</reference>
<feature type="domain" description="N-acetyltransferase" evidence="1">
    <location>
        <begin position="12"/>
        <end position="175"/>
    </location>
</feature>
<name>A0ABU0YSN4_9PROT</name>
<evidence type="ECO:0000313" key="2">
    <source>
        <dbReference type="EMBL" id="MDQ7250720.1"/>
    </source>
</evidence>
<organism evidence="2 3">
    <name type="scientific">Dongia sedimenti</name>
    <dbReference type="NCBI Taxonomy" id="3064282"/>
    <lineage>
        <taxon>Bacteria</taxon>
        <taxon>Pseudomonadati</taxon>
        <taxon>Pseudomonadota</taxon>
        <taxon>Alphaproteobacteria</taxon>
        <taxon>Rhodospirillales</taxon>
        <taxon>Dongiaceae</taxon>
        <taxon>Dongia</taxon>
    </lineage>
</organism>
<proteinExistence type="predicted"/>
<dbReference type="SUPFAM" id="SSF55729">
    <property type="entry name" value="Acyl-CoA N-acyltransferases (Nat)"/>
    <property type="match status" value="1"/>
</dbReference>
<dbReference type="PROSITE" id="PS51186">
    <property type="entry name" value="GNAT"/>
    <property type="match status" value="1"/>
</dbReference>
<dbReference type="Gene3D" id="3.40.630.30">
    <property type="match status" value="1"/>
</dbReference>
<accession>A0ABU0YSN4</accession>
<dbReference type="InterPro" id="IPR016181">
    <property type="entry name" value="Acyl_CoA_acyltransferase"/>
</dbReference>
<gene>
    <name evidence="2" type="ORF">Q8A70_23735</name>
</gene>
<evidence type="ECO:0000313" key="3">
    <source>
        <dbReference type="Proteomes" id="UP001230156"/>
    </source>
</evidence>